<comment type="catalytic activity">
    <reaction evidence="14">
        <text>a pyranoside + acceptor = a pyranosid-3-ulose + reduced acceptor.</text>
        <dbReference type="EC" id="1.1.99.29"/>
    </reaction>
</comment>
<feature type="domain" description="Glucose-methanol-choline oxidoreductase N-terminal" evidence="19">
    <location>
        <begin position="335"/>
        <end position="349"/>
    </location>
</feature>
<organism evidence="20 21">
    <name type="scientific">Galerina marginata (strain CBS 339.88)</name>
    <dbReference type="NCBI Taxonomy" id="685588"/>
    <lineage>
        <taxon>Eukaryota</taxon>
        <taxon>Fungi</taxon>
        <taxon>Dikarya</taxon>
        <taxon>Basidiomycota</taxon>
        <taxon>Agaricomycotina</taxon>
        <taxon>Agaricomycetes</taxon>
        <taxon>Agaricomycetidae</taxon>
        <taxon>Agaricales</taxon>
        <taxon>Agaricineae</taxon>
        <taxon>Strophariaceae</taxon>
        <taxon>Galerina</taxon>
    </lineage>
</organism>
<evidence type="ECO:0000256" key="3">
    <source>
        <dbReference type="ARBA" id="ARBA00010790"/>
    </source>
</evidence>
<evidence type="ECO:0000256" key="9">
    <source>
        <dbReference type="ARBA" id="ARBA00023002"/>
    </source>
</evidence>
<evidence type="ECO:0000256" key="4">
    <source>
        <dbReference type="ARBA" id="ARBA00011245"/>
    </source>
</evidence>
<gene>
    <name evidence="20" type="ORF">GALMADRAFT_1122939</name>
</gene>
<accession>A0A067TDC0</accession>
<feature type="active site" description="Proton acceptor" evidence="16">
    <location>
        <position position="626"/>
    </location>
</feature>
<sequence length="680" mass="71793">MWNIEILLITLAILTAPGQSNAQSPPDLQRLHSRGVITSETDIQTSYDYIIAGGGLAGLVLASRLSEDSSVSVLVLEAGKSGDEIAERINTPAGTYYSSMVGTEYDWQHGTVPQPNLNDQTIGWPRGKVLGGSSAMNAMYLVRPSSIEMDAWQSLLSPTNDGASGGNWGWESMYGFMKKAENFTPPTSVVQELVNISYDASTHGSGGSMQLSYPAVMINTTALWLPSLALAGIPSLSSPNGGTTLGGFIAPSSINPTNYTRSYSRSAYIDSLPPRSNLDILAEATVTRVVLSDVADAAGAYHATGVEFARSTDAASSQLRTTTVKVRKEVLLAGGALGSPKMLMHSGVGPRDVLEAAGVDVKVELPGVGQHLQDHLTAGVVWETPYETAGDIKASNSDFSNTPEFLSSINDAVAFVNLTALFPSPSSASAEFQAQILSALAESAAKLVPSRYPEVVEGYKAIYETTANTFLSDSGVAQVEMLMSVVSPGRVVVQAALQHPFSQGRAYINSSNPFDPILIDPQYFSHFADQIILRQGIKLVRSLSATFGSSLGAEITPGPNVQSDAEIEAWLVRGEGGAGTQYHPTGSCAMLPKEKAGVVAPDLRVYGLVNVRVVDASVFPFEFAAHLASATYGVAEQAAALIKAKSYTVPDETTSSARSFAPPFYLGLCAAVVYAVLNVL</sequence>
<dbReference type="InterPro" id="IPR012132">
    <property type="entry name" value="GMC_OxRdtase"/>
</dbReference>
<evidence type="ECO:0000256" key="2">
    <source>
        <dbReference type="ARBA" id="ARBA00004613"/>
    </source>
</evidence>
<dbReference type="Pfam" id="PF05199">
    <property type="entry name" value="GMC_oxred_C"/>
    <property type="match status" value="1"/>
</dbReference>
<dbReference type="STRING" id="685588.A0A067TDC0"/>
<dbReference type="HOGENOM" id="CLU_002865_6_0_1"/>
<dbReference type="InterPro" id="IPR036188">
    <property type="entry name" value="FAD/NAD-bd_sf"/>
</dbReference>
<dbReference type="PANTHER" id="PTHR11552">
    <property type="entry name" value="GLUCOSE-METHANOL-CHOLINE GMC OXIDOREDUCTASE"/>
    <property type="match status" value="1"/>
</dbReference>
<comment type="catalytic activity">
    <reaction evidence="12">
        <text>pyranose + acceptor = pyranos-2,3-diulose + reduced acceptor.</text>
        <dbReference type="EC" id="1.1.99.29"/>
    </reaction>
</comment>
<dbReference type="SUPFAM" id="SSF51905">
    <property type="entry name" value="FAD/NAD(P)-binding domain"/>
    <property type="match status" value="1"/>
</dbReference>
<evidence type="ECO:0000313" key="20">
    <source>
        <dbReference type="EMBL" id="KDR81161.1"/>
    </source>
</evidence>
<evidence type="ECO:0000256" key="11">
    <source>
        <dbReference type="ARBA" id="ARBA00033986"/>
    </source>
</evidence>
<keyword evidence="9" id="KW-0560">Oxidoreductase</keyword>
<evidence type="ECO:0000256" key="12">
    <source>
        <dbReference type="ARBA" id="ARBA00034010"/>
    </source>
</evidence>
<dbReference type="GO" id="GO:0005576">
    <property type="term" value="C:extracellular region"/>
    <property type="evidence" value="ECO:0007669"/>
    <property type="project" value="UniProtKB-SubCell"/>
</dbReference>
<dbReference type="PANTHER" id="PTHR11552:SF218">
    <property type="entry name" value="GLUCOSE-METHANOL-CHOLINE OXIDOREDUCTASE N-TERMINAL DOMAIN-CONTAINING PROTEIN"/>
    <property type="match status" value="1"/>
</dbReference>
<comment type="function">
    <text evidence="10">Catalyzes the single-oxidation or sequential double oxidation reaction of carbohydrates primarily at carbon-2 and/or carbon-3 with the concomitant reduction of the flavin. The enzyme exhibits a broad sugar substrate specificity, oxidizing different aldopyranoses to the corresponding C-1, C-2, C-3 or C-1,2, C-2,3 and C-3,4 (di)dehydro sugars with substrate-specific regioselectivity. Accepts only a narrow range of electron acceptors such as substituted benzoquinones and complexed metal ions and reacts extremely slowly with O(2) as acceptor. May play a role in the natural recycling of plant matter by oxidizing all major monosaccharides in lignocellulose and by reducing quinone compounds or reactive radical species generated during lignin depolymerization.</text>
</comment>
<evidence type="ECO:0000256" key="6">
    <source>
        <dbReference type="ARBA" id="ARBA00022525"/>
    </source>
</evidence>
<evidence type="ECO:0000256" key="18">
    <source>
        <dbReference type="SAM" id="SignalP"/>
    </source>
</evidence>
<keyword evidence="21" id="KW-1185">Reference proteome</keyword>
<feature type="signal peptide" evidence="18">
    <location>
        <begin position="1"/>
        <end position="22"/>
    </location>
</feature>
<comment type="subcellular location">
    <subcellularLocation>
        <location evidence="2">Secreted</location>
    </subcellularLocation>
</comment>
<evidence type="ECO:0000259" key="19">
    <source>
        <dbReference type="PROSITE" id="PS00624"/>
    </source>
</evidence>
<dbReference type="OrthoDB" id="269227at2759"/>
<feature type="binding site" evidence="17">
    <location>
        <position position="129"/>
    </location>
    <ligand>
        <name>FAD</name>
        <dbReference type="ChEBI" id="CHEBI:57692"/>
    </ligand>
</feature>
<keyword evidence="7" id="KW-0285">Flavoprotein</keyword>
<name>A0A067TDC0_GALM3</name>
<comment type="catalytic activity">
    <reaction evidence="15">
        <text>a pyranoside + acceptor = a pyranosid-3,4-diulose + reduced acceptor.</text>
        <dbReference type="EC" id="1.1.99.29"/>
    </reaction>
</comment>
<dbReference type="Gene3D" id="3.50.50.60">
    <property type="entry name" value="FAD/NAD(P)-binding domain"/>
    <property type="match status" value="1"/>
</dbReference>
<dbReference type="InterPro" id="IPR027424">
    <property type="entry name" value="Glucose_Oxidase_domain_2"/>
</dbReference>
<evidence type="ECO:0000256" key="8">
    <source>
        <dbReference type="ARBA" id="ARBA00022827"/>
    </source>
</evidence>
<dbReference type="Gene3D" id="3.30.560.10">
    <property type="entry name" value="Glucose Oxidase, domain 3"/>
    <property type="match status" value="1"/>
</dbReference>
<dbReference type="PROSITE" id="PS00624">
    <property type="entry name" value="GMC_OXRED_2"/>
    <property type="match status" value="1"/>
</dbReference>
<dbReference type="EMBL" id="KL142371">
    <property type="protein sequence ID" value="KDR81161.1"/>
    <property type="molecule type" value="Genomic_DNA"/>
</dbReference>
<dbReference type="Gene3D" id="4.10.450.10">
    <property type="entry name" value="Glucose Oxidase, domain 2"/>
    <property type="match status" value="1"/>
</dbReference>
<feature type="binding site" evidence="17">
    <location>
        <position position="286"/>
    </location>
    <ligand>
        <name>FAD</name>
        <dbReference type="ChEBI" id="CHEBI:57692"/>
    </ligand>
</feature>
<evidence type="ECO:0000256" key="1">
    <source>
        <dbReference type="ARBA" id="ARBA00001974"/>
    </source>
</evidence>
<comment type="similarity">
    <text evidence="3">Belongs to the GMC oxidoreductase family.</text>
</comment>
<evidence type="ECO:0000256" key="15">
    <source>
        <dbReference type="ARBA" id="ARBA00034059"/>
    </source>
</evidence>
<comment type="subunit">
    <text evidence="4">Monomer.</text>
</comment>
<proteinExistence type="inferred from homology"/>
<evidence type="ECO:0000256" key="5">
    <source>
        <dbReference type="ARBA" id="ARBA00013177"/>
    </source>
</evidence>
<dbReference type="GO" id="GO:0050660">
    <property type="term" value="F:flavin adenine dinucleotide binding"/>
    <property type="evidence" value="ECO:0007669"/>
    <property type="project" value="InterPro"/>
</dbReference>
<feature type="chain" id="PRO_5001646774" description="pyranose dehydrogenase (acceptor)" evidence="18">
    <location>
        <begin position="23"/>
        <end position="680"/>
    </location>
</feature>
<dbReference type="SUPFAM" id="SSF54373">
    <property type="entry name" value="FAD-linked reductases, C-terminal domain"/>
    <property type="match status" value="1"/>
</dbReference>
<evidence type="ECO:0000256" key="17">
    <source>
        <dbReference type="PIRSR" id="PIRSR000137-2"/>
    </source>
</evidence>
<dbReference type="InterPro" id="IPR007867">
    <property type="entry name" value="GMC_OxRtase_C"/>
</dbReference>
<dbReference type="Pfam" id="PF00732">
    <property type="entry name" value="GMC_oxred_N"/>
    <property type="match status" value="1"/>
</dbReference>
<evidence type="ECO:0000256" key="16">
    <source>
        <dbReference type="PIRSR" id="PIRSR000137-1"/>
    </source>
</evidence>
<comment type="catalytic activity">
    <reaction evidence="13">
        <text>pyranose + acceptor = pyranos-3-ulose + reduced acceptor.</text>
        <dbReference type="EC" id="1.1.99.29"/>
    </reaction>
</comment>
<dbReference type="EC" id="1.1.99.29" evidence="5"/>
<evidence type="ECO:0000256" key="10">
    <source>
        <dbReference type="ARBA" id="ARBA00024699"/>
    </source>
</evidence>
<evidence type="ECO:0000256" key="14">
    <source>
        <dbReference type="ARBA" id="ARBA00034050"/>
    </source>
</evidence>
<keyword evidence="8 17" id="KW-0274">FAD</keyword>
<feature type="active site" description="Proton donor" evidence="16">
    <location>
        <position position="583"/>
    </location>
</feature>
<dbReference type="PIRSF" id="PIRSF000137">
    <property type="entry name" value="Alcohol_oxidase"/>
    <property type="match status" value="1"/>
</dbReference>
<evidence type="ECO:0000256" key="13">
    <source>
        <dbReference type="ARBA" id="ARBA00034029"/>
    </source>
</evidence>
<evidence type="ECO:0000313" key="21">
    <source>
        <dbReference type="Proteomes" id="UP000027222"/>
    </source>
</evidence>
<keyword evidence="6" id="KW-0964">Secreted</keyword>
<comment type="catalytic activity">
    <reaction evidence="11">
        <text>pyranose + acceptor = pyranos-2-ulose + reduced acceptor.</text>
        <dbReference type="EC" id="1.1.99.29"/>
    </reaction>
</comment>
<comment type="cofactor">
    <cofactor evidence="1 17">
        <name>FAD</name>
        <dbReference type="ChEBI" id="CHEBI:57692"/>
    </cofactor>
</comment>
<protein>
    <recommendedName>
        <fullName evidence="5">pyranose dehydrogenase (acceptor)</fullName>
        <ecNumber evidence="5">1.1.99.29</ecNumber>
    </recommendedName>
</protein>
<reference evidence="21" key="1">
    <citation type="journal article" date="2014" name="Proc. Natl. Acad. Sci. U.S.A.">
        <title>Extensive sampling of basidiomycete genomes demonstrates inadequacy of the white-rot/brown-rot paradigm for wood decay fungi.</title>
        <authorList>
            <person name="Riley R."/>
            <person name="Salamov A.A."/>
            <person name="Brown D.W."/>
            <person name="Nagy L.G."/>
            <person name="Floudas D."/>
            <person name="Held B.W."/>
            <person name="Levasseur A."/>
            <person name="Lombard V."/>
            <person name="Morin E."/>
            <person name="Otillar R."/>
            <person name="Lindquist E.A."/>
            <person name="Sun H."/>
            <person name="LaButti K.M."/>
            <person name="Schmutz J."/>
            <person name="Jabbour D."/>
            <person name="Luo H."/>
            <person name="Baker S.E."/>
            <person name="Pisabarro A.G."/>
            <person name="Walton J.D."/>
            <person name="Blanchette R.A."/>
            <person name="Henrissat B."/>
            <person name="Martin F."/>
            <person name="Cullen D."/>
            <person name="Hibbett D.S."/>
            <person name="Grigoriev I.V."/>
        </authorList>
    </citation>
    <scope>NUCLEOTIDE SEQUENCE [LARGE SCALE GENOMIC DNA]</scope>
    <source>
        <strain evidence="21">CBS 339.88</strain>
    </source>
</reference>
<dbReference type="InterPro" id="IPR000172">
    <property type="entry name" value="GMC_OxRdtase_N"/>
</dbReference>
<dbReference type="GO" id="GO:0033718">
    <property type="term" value="F:pyranose dehydrogenase (acceptor) activity"/>
    <property type="evidence" value="ECO:0007669"/>
    <property type="project" value="UniProtKB-EC"/>
</dbReference>
<evidence type="ECO:0000256" key="7">
    <source>
        <dbReference type="ARBA" id="ARBA00022630"/>
    </source>
</evidence>
<dbReference type="Proteomes" id="UP000027222">
    <property type="component" value="Unassembled WGS sequence"/>
</dbReference>
<dbReference type="AlphaFoldDB" id="A0A067TDC0"/>
<keyword evidence="18" id="KW-0732">Signal</keyword>